<dbReference type="Pfam" id="PF05011">
    <property type="entry name" value="DBR1"/>
    <property type="match status" value="1"/>
</dbReference>
<keyword evidence="9" id="KW-0862">Zinc</keyword>
<keyword evidence="7" id="KW-0479">Metal-binding</keyword>
<keyword evidence="11" id="KW-0464">Manganese</keyword>
<dbReference type="Gene3D" id="3.60.21.10">
    <property type="match status" value="1"/>
</dbReference>
<evidence type="ECO:0000256" key="4">
    <source>
        <dbReference type="ARBA" id="ARBA00004123"/>
    </source>
</evidence>
<dbReference type="InterPro" id="IPR029052">
    <property type="entry name" value="Metallo-depent_PP-like"/>
</dbReference>
<dbReference type="SUPFAM" id="SSF56300">
    <property type="entry name" value="Metallo-dependent phosphatases"/>
    <property type="match status" value="1"/>
</dbReference>
<protein>
    <submittedName>
        <fullName evidence="14">Lariat debranching enzyme isoform X1</fullName>
    </submittedName>
</protein>
<dbReference type="Pfam" id="PF00149">
    <property type="entry name" value="Metallophos"/>
    <property type="match status" value="1"/>
</dbReference>
<evidence type="ECO:0000256" key="2">
    <source>
        <dbReference type="ARBA" id="ARBA00001947"/>
    </source>
</evidence>
<dbReference type="GO" id="GO:0008419">
    <property type="term" value="F:RNA lariat debranching enzyme activity"/>
    <property type="evidence" value="ECO:0007669"/>
    <property type="project" value="TreeGrafter"/>
</dbReference>
<keyword evidence="15" id="KW-1185">Reference proteome</keyword>
<evidence type="ECO:0000256" key="9">
    <source>
        <dbReference type="ARBA" id="ARBA00022833"/>
    </source>
</evidence>
<dbReference type="FunFam" id="3.60.21.10:FF:000035">
    <property type="entry name" value="Lariat debranching enzyme"/>
    <property type="match status" value="1"/>
</dbReference>
<dbReference type="PANTHER" id="PTHR12849">
    <property type="entry name" value="RNA LARIAT DEBRANCHING ENZYME"/>
    <property type="match status" value="1"/>
</dbReference>
<comment type="similarity">
    <text evidence="5">Belongs to the lariat debranching enzyme family.</text>
</comment>
<keyword evidence="8" id="KW-0378">Hydrolase</keyword>
<evidence type="ECO:0000256" key="5">
    <source>
        <dbReference type="ARBA" id="ARBA00006045"/>
    </source>
</evidence>
<evidence type="ECO:0000256" key="1">
    <source>
        <dbReference type="ARBA" id="ARBA00001936"/>
    </source>
</evidence>
<comment type="cofactor">
    <cofactor evidence="2">
        <name>Zn(2+)</name>
        <dbReference type="ChEBI" id="CHEBI:29105"/>
    </cofactor>
</comment>
<evidence type="ECO:0000259" key="13">
    <source>
        <dbReference type="SMART" id="SM01124"/>
    </source>
</evidence>
<feature type="domain" description="Lariat debranching enzyme C-terminal" evidence="13">
    <location>
        <begin position="235"/>
        <end position="367"/>
    </location>
</feature>
<evidence type="ECO:0000256" key="10">
    <source>
        <dbReference type="ARBA" id="ARBA00023004"/>
    </source>
</evidence>
<evidence type="ECO:0000256" key="12">
    <source>
        <dbReference type="ARBA" id="ARBA00023242"/>
    </source>
</evidence>
<dbReference type="CDD" id="cd00844">
    <property type="entry name" value="MPP_Dbr1_N"/>
    <property type="match status" value="1"/>
</dbReference>
<comment type="cofactor">
    <cofactor evidence="3">
        <name>Fe(2+)</name>
        <dbReference type="ChEBI" id="CHEBI:29033"/>
    </cofactor>
</comment>
<evidence type="ECO:0000313" key="15">
    <source>
        <dbReference type="Proteomes" id="UP001327560"/>
    </source>
</evidence>
<gene>
    <name evidence="14" type="ORF">Cni_G19691</name>
</gene>
<keyword evidence="10" id="KW-0408">Iron</keyword>
<comment type="subcellular location">
    <subcellularLocation>
        <location evidence="4">Nucleus</location>
    </subcellularLocation>
</comment>
<dbReference type="Proteomes" id="UP001327560">
    <property type="component" value="Chromosome 6"/>
</dbReference>
<proteinExistence type="inferred from homology"/>
<dbReference type="AlphaFoldDB" id="A0AAQ3KRV5"/>
<dbReference type="GO" id="GO:0000398">
    <property type="term" value="P:mRNA splicing, via spliceosome"/>
    <property type="evidence" value="ECO:0007669"/>
    <property type="project" value="TreeGrafter"/>
</dbReference>
<dbReference type="EMBL" id="CP136895">
    <property type="protein sequence ID" value="WOL10931.1"/>
    <property type="molecule type" value="Genomic_DNA"/>
</dbReference>
<dbReference type="SMART" id="SM01124">
    <property type="entry name" value="DBR1"/>
    <property type="match status" value="1"/>
</dbReference>
<organism evidence="14 15">
    <name type="scientific">Canna indica</name>
    <name type="common">Indian-shot</name>
    <dbReference type="NCBI Taxonomy" id="4628"/>
    <lineage>
        <taxon>Eukaryota</taxon>
        <taxon>Viridiplantae</taxon>
        <taxon>Streptophyta</taxon>
        <taxon>Embryophyta</taxon>
        <taxon>Tracheophyta</taxon>
        <taxon>Spermatophyta</taxon>
        <taxon>Magnoliopsida</taxon>
        <taxon>Liliopsida</taxon>
        <taxon>Zingiberales</taxon>
        <taxon>Cannaceae</taxon>
        <taxon>Canna</taxon>
    </lineage>
</organism>
<evidence type="ECO:0000256" key="11">
    <source>
        <dbReference type="ARBA" id="ARBA00023211"/>
    </source>
</evidence>
<evidence type="ECO:0000313" key="14">
    <source>
        <dbReference type="EMBL" id="WOL10931.1"/>
    </source>
</evidence>
<dbReference type="GO" id="GO:0005634">
    <property type="term" value="C:nucleus"/>
    <property type="evidence" value="ECO:0007669"/>
    <property type="project" value="UniProtKB-SubCell"/>
</dbReference>
<evidence type="ECO:0000256" key="3">
    <source>
        <dbReference type="ARBA" id="ARBA00001954"/>
    </source>
</evidence>
<accession>A0AAQ3KRV5</accession>
<dbReference type="InterPro" id="IPR041816">
    <property type="entry name" value="Dbr1_N"/>
</dbReference>
<keyword evidence="12" id="KW-0539">Nucleus</keyword>
<evidence type="ECO:0000256" key="7">
    <source>
        <dbReference type="ARBA" id="ARBA00022723"/>
    </source>
</evidence>
<evidence type="ECO:0000256" key="8">
    <source>
        <dbReference type="ARBA" id="ARBA00022801"/>
    </source>
</evidence>
<name>A0AAQ3KRV5_9LILI</name>
<reference evidence="14 15" key="1">
    <citation type="submission" date="2023-10" db="EMBL/GenBank/DDBJ databases">
        <title>Chromosome-scale genome assembly provides insights into flower coloration mechanisms of Canna indica.</title>
        <authorList>
            <person name="Li C."/>
        </authorList>
    </citation>
    <scope>NUCLEOTIDE SEQUENCE [LARGE SCALE GENOMIC DNA]</scope>
    <source>
        <tissue evidence="14">Flower</tissue>
    </source>
</reference>
<evidence type="ECO:0000256" key="6">
    <source>
        <dbReference type="ARBA" id="ARBA00022664"/>
    </source>
</evidence>
<dbReference type="InterPro" id="IPR007708">
    <property type="entry name" value="DBR1_C"/>
</dbReference>
<keyword evidence="6" id="KW-0507">mRNA processing</keyword>
<dbReference type="PANTHER" id="PTHR12849:SF0">
    <property type="entry name" value="LARIAT DEBRANCHING ENZYME"/>
    <property type="match status" value="1"/>
</dbReference>
<comment type="cofactor">
    <cofactor evidence="1">
        <name>Mn(2+)</name>
        <dbReference type="ChEBI" id="CHEBI:29035"/>
    </cofactor>
</comment>
<dbReference type="InterPro" id="IPR004843">
    <property type="entry name" value="Calcineurin-like_PHP"/>
</dbReference>
<sequence length="418" mass="48001">MKIAVEGCLHGELDKVYATIHHMEMVENIKIDLLICCGDFQAARNENDLESLSCPPKYRCMNSFWKYYSGQSIAPVPTIFIGGNHEASNYLWELYYGGWVAPNIYFLGFSGVIKFGKIRIGGLSGIYNQRHYHLGHFERPPYNESDLRSVYHIREYDVMKLKHINDPVDIFISHDWPVGIYEYGNVKNLIRHKPFFKEEIQKRTLGSVPATELLNHLKPQYWFSAHLHCKFAAVVQHKVDGSITKFLALDKCLPGRDFLQIVDVNSDPGPYEIQYDEEWLAITRKFNSVFPLSRKTFHLRPEQLDKQDYREWVKNKLNVRGTQPFDFVQNVPPFDPSQSLAKSSASGPSRNPQTESLLQFLELPYLLDTATEASMLIQNSTYAYSGDVCNKLSDDVKSAEANDTIELGEHTEDEDEDA</sequence>
<dbReference type="GO" id="GO:0046872">
    <property type="term" value="F:metal ion binding"/>
    <property type="evidence" value="ECO:0007669"/>
    <property type="project" value="UniProtKB-KW"/>
</dbReference>